<feature type="binding site" evidence="12">
    <location>
        <begin position="265"/>
        <end position="266"/>
    </location>
    <ligand>
        <name>pyridoxal 5'-phosphate</name>
        <dbReference type="ChEBI" id="CHEBI:597326"/>
    </ligand>
</feature>
<comment type="catalytic activity">
    <reaction evidence="10 12">
        <text>4-(phosphooxy)-L-threonine + 2-oxoglutarate = (R)-3-hydroxy-2-oxo-4-phosphooxybutanoate + L-glutamate</text>
        <dbReference type="Rhea" id="RHEA:16573"/>
        <dbReference type="ChEBI" id="CHEBI:16810"/>
        <dbReference type="ChEBI" id="CHEBI:29985"/>
        <dbReference type="ChEBI" id="CHEBI:58452"/>
        <dbReference type="ChEBI" id="CHEBI:58538"/>
        <dbReference type="EC" id="2.6.1.52"/>
    </reaction>
</comment>
<evidence type="ECO:0000256" key="8">
    <source>
        <dbReference type="ARBA" id="ARBA00023096"/>
    </source>
</evidence>
<dbReference type="UniPathway" id="UPA00244">
    <property type="reaction ID" value="UER00311"/>
</dbReference>
<proteinExistence type="inferred from homology"/>
<dbReference type="KEGG" id="brh:RBRH_01712"/>
<evidence type="ECO:0000256" key="12">
    <source>
        <dbReference type="HAMAP-Rule" id="MF_00160"/>
    </source>
</evidence>
<gene>
    <name evidence="12" type="primary">serC</name>
    <name evidence="15" type="ordered locus">RBRH_01712</name>
</gene>
<dbReference type="Proteomes" id="UP000007437">
    <property type="component" value="Chromosome"/>
</dbReference>
<dbReference type="InterPro" id="IPR015421">
    <property type="entry name" value="PyrdxlP-dep_Trfase_major"/>
</dbReference>
<feature type="domain" description="Aminotransferase class V" evidence="14">
    <location>
        <begin position="32"/>
        <end position="376"/>
    </location>
</feature>
<dbReference type="HOGENOM" id="CLU_034866_0_2_4"/>
<comment type="caution">
    <text evidence="12">Lacks conserved residue(s) required for the propagation of feature annotation.</text>
</comment>
<feature type="binding site" evidence="12">
    <location>
        <position position="200"/>
    </location>
    <ligand>
        <name>pyridoxal 5'-phosphate</name>
        <dbReference type="ChEBI" id="CHEBI:597326"/>
    </ligand>
</feature>
<dbReference type="SUPFAM" id="SSF53383">
    <property type="entry name" value="PLP-dependent transferases"/>
    <property type="match status" value="1"/>
</dbReference>
<dbReference type="UniPathway" id="UPA00135">
    <property type="reaction ID" value="UER00197"/>
</dbReference>
<organism evidence="15 16">
    <name type="scientific">Mycetohabitans rhizoxinica (strain DSM 19002 / CIP 109453 / HKI 454)</name>
    <name type="common">Paraburkholderia rhizoxinica</name>
    <dbReference type="NCBI Taxonomy" id="882378"/>
    <lineage>
        <taxon>Bacteria</taxon>
        <taxon>Pseudomonadati</taxon>
        <taxon>Pseudomonadota</taxon>
        <taxon>Betaproteobacteria</taxon>
        <taxon>Burkholderiales</taxon>
        <taxon>Burkholderiaceae</taxon>
        <taxon>Mycetohabitans</taxon>
    </lineage>
</organism>
<evidence type="ECO:0000313" key="15">
    <source>
        <dbReference type="EMBL" id="CBW74228.1"/>
    </source>
</evidence>
<dbReference type="GO" id="GO:0005737">
    <property type="term" value="C:cytoplasm"/>
    <property type="evidence" value="ECO:0007669"/>
    <property type="project" value="UniProtKB-SubCell"/>
</dbReference>
<protein>
    <recommendedName>
        <fullName evidence="12">Phosphoserine aminotransferase</fullName>
        <ecNumber evidence="12">2.6.1.52</ecNumber>
    </recommendedName>
    <alternativeName>
        <fullName evidence="12">Phosphohydroxythreonine aminotransferase</fullName>
        <shortName evidence="12">PSAT</shortName>
    </alternativeName>
</protein>
<evidence type="ECO:0000256" key="13">
    <source>
        <dbReference type="RuleBase" id="RU004505"/>
    </source>
</evidence>
<dbReference type="InterPro" id="IPR020578">
    <property type="entry name" value="Aminotrans_V_PyrdxlP_BS"/>
</dbReference>
<dbReference type="GO" id="GO:0004648">
    <property type="term" value="F:O-phospho-L-serine:2-oxoglutarate aminotransferase activity"/>
    <property type="evidence" value="ECO:0007669"/>
    <property type="project" value="UniProtKB-UniRule"/>
</dbReference>
<evidence type="ECO:0000256" key="1">
    <source>
        <dbReference type="ARBA" id="ARBA00004915"/>
    </source>
</evidence>
<dbReference type="PANTHER" id="PTHR43247:SF1">
    <property type="entry name" value="PHOSPHOSERINE AMINOTRANSFERASE"/>
    <property type="match status" value="1"/>
</dbReference>
<keyword evidence="9 12" id="KW-0718">Serine biosynthesis</keyword>
<sequence>MAVCDAASGHCFFSTQTRCLRPFQPESQMRAFNFSAGPAALPEEVLQQAADEMLDWHGCGMGVMEMSHRGREFSSIHERALLDLRELLAVPASHQILFLQGGGLGANAIVPMNLLGSRSSADFVLTGAWTQKSYHEAKKYCSAHIAASGKTEAGFTRMPAVSEWQLGDDSAYVHVCSNETIDGVEMFEFPDLGNVPLVVDASSHILSRPMDVTKCGALFAGAQKNIGIAGLTIVIVREDLLDRSLAICPSAFEWKTVAANNSMYNTPPTYAIYVAGLVFQWLKRQGGLAAIEARNIEKATLLYDFIDSSDFYSNKVERGSRSRMNVPFFLADESRNDDFLAGANARGLLQLKGHRSVGGMRASIYNAVPLGGVKALVEYMKEFEQRRA</sequence>
<dbReference type="InterPro" id="IPR000192">
    <property type="entry name" value="Aminotrans_V_dom"/>
</dbReference>
<evidence type="ECO:0000256" key="5">
    <source>
        <dbReference type="ARBA" id="ARBA00022605"/>
    </source>
</evidence>
<dbReference type="eggNOG" id="COG1932">
    <property type="taxonomic scope" value="Bacteria"/>
</dbReference>
<keyword evidence="6 12" id="KW-0808">Transferase</keyword>
<comment type="catalytic activity">
    <reaction evidence="11 12 13">
        <text>O-phospho-L-serine + 2-oxoglutarate = 3-phosphooxypyruvate + L-glutamate</text>
        <dbReference type="Rhea" id="RHEA:14329"/>
        <dbReference type="ChEBI" id="CHEBI:16810"/>
        <dbReference type="ChEBI" id="CHEBI:18110"/>
        <dbReference type="ChEBI" id="CHEBI:29985"/>
        <dbReference type="ChEBI" id="CHEBI:57524"/>
        <dbReference type="EC" id="2.6.1.52"/>
    </reaction>
</comment>
<feature type="binding site" evidence="12">
    <location>
        <position position="129"/>
    </location>
    <ligand>
        <name>pyridoxal 5'-phosphate</name>
        <dbReference type="ChEBI" id="CHEBI:597326"/>
    </ligand>
</feature>
<evidence type="ECO:0000313" key="16">
    <source>
        <dbReference type="Proteomes" id="UP000007437"/>
    </source>
</evidence>
<keyword evidence="8 12" id="KW-0664">Pyridoxine biosynthesis</keyword>
<dbReference type="CDD" id="cd00611">
    <property type="entry name" value="PSAT_like"/>
    <property type="match status" value="1"/>
</dbReference>
<comment type="subcellular location">
    <subcellularLocation>
        <location evidence="12">Cytoplasm</location>
    </subcellularLocation>
</comment>
<feature type="binding site" evidence="12">
    <location>
        <position position="180"/>
    </location>
    <ligand>
        <name>pyridoxal 5'-phosphate</name>
        <dbReference type="ChEBI" id="CHEBI:597326"/>
    </ligand>
</feature>
<dbReference type="STRING" id="882378.RBRH_01712"/>
<dbReference type="FunFam" id="3.40.640.10:FF:000010">
    <property type="entry name" value="Phosphoserine aminotransferase"/>
    <property type="match status" value="1"/>
</dbReference>
<comment type="cofactor">
    <cofactor evidence="12">
        <name>pyridoxal 5'-phosphate</name>
        <dbReference type="ChEBI" id="CHEBI:597326"/>
    </cofactor>
    <text evidence="12">Binds 1 pyridoxal phosphate per subunit.</text>
</comment>
<dbReference type="Pfam" id="PF00266">
    <property type="entry name" value="Aminotran_5"/>
    <property type="match status" value="1"/>
</dbReference>
<evidence type="ECO:0000256" key="11">
    <source>
        <dbReference type="ARBA" id="ARBA00049007"/>
    </source>
</evidence>
<comment type="pathway">
    <text evidence="2 12 13">Amino-acid biosynthesis; L-serine biosynthesis; L-serine from 3-phospho-D-glycerate: step 2/3.</text>
</comment>
<evidence type="ECO:0000256" key="4">
    <source>
        <dbReference type="ARBA" id="ARBA00022576"/>
    </source>
</evidence>
<evidence type="ECO:0000256" key="10">
    <source>
        <dbReference type="ARBA" id="ARBA00047630"/>
    </source>
</evidence>
<dbReference type="Gene3D" id="3.40.640.10">
    <property type="entry name" value="Type I PLP-dependent aspartate aminotransferase-like (Major domain)"/>
    <property type="match status" value="1"/>
</dbReference>
<feature type="modified residue" description="N6-(pyridoxal phosphate)lysine" evidence="12">
    <location>
        <position position="224"/>
    </location>
</feature>
<dbReference type="Gene3D" id="3.90.1150.10">
    <property type="entry name" value="Aspartate Aminotransferase, domain 1"/>
    <property type="match status" value="1"/>
</dbReference>
<evidence type="ECO:0000256" key="9">
    <source>
        <dbReference type="ARBA" id="ARBA00023299"/>
    </source>
</evidence>
<dbReference type="PIRSF" id="PIRSF000525">
    <property type="entry name" value="SerC"/>
    <property type="match status" value="1"/>
</dbReference>
<name>E5ANP6_MYCRK</name>
<comment type="function">
    <text evidence="12">Catalyzes the reversible conversion of 3-phosphohydroxypyruvate to phosphoserine and of 3-hydroxy-2-oxo-4-phosphonooxybutanoate to phosphohydroxythreonine.</text>
</comment>
<comment type="subunit">
    <text evidence="12">Homodimer.</text>
</comment>
<comment type="similarity">
    <text evidence="3 12">Belongs to the class-V pyridoxal-phosphate-dependent aminotransferase family. SerC subfamily.</text>
</comment>
<dbReference type="PANTHER" id="PTHR43247">
    <property type="entry name" value="PHOSPHOSERINE AMINOTRANSFERASE"/>
    <property type="match status" value="1"/>
</dbReference>
<dbReference type="InterPro" id="IPR015424">
    <property type="entry name" value="PyrdxlP-dep_Trfase"/>
</dbReference>
<reference evidence="15 16" key="1">
    <citation type="journal article" date="2011" name="J. Bacteriol.">
        <title>Complete genome sequence of Burkholderia rhizoxinica, an endosymbiont of Rhizopus microsporus.</title>
        <authorList>
            <person name="Lackner G."/>
            <person name="Moebius N."/>
            <person name="Partida-Martinez L."/>
            <person name="Hertweck C."/>
        </authorList>
    </citation>
    <scope>NUCLEOTIDE SEQUENCE [LARGE SCALE GENOMIC DNA]</scope>
    <source>
        <strain evidence="16">DSM 19002 / CIP 109453 / HKI 454</strain>
    </source>
</reference>
<dbReference type="NCBIfam" id="TIGR01364">
    <property type="entry name" value="serC_1"/>
    <property type="match status" value="1"/>
</dbReference>
<dbReference type="InterPro" id="IPR022278">
    <property type="entry name" value="Pser_aminoTfrase"/>
</dbReference>
<dbReference type="HAMAP" id="MF_00160">
    <property type="entry name" value="SerC_aminotrans_5"/>
    <property type="match status" value="1"/>
</dbReference>
<comment type="pathway">
    <text evidence="1 12">Cofactor biosynthesis; pyridoxine 5'-phosphate biosynthesis; pyridoxine 5'-phosphate from D-erythrose 4-phosphate: step 3/5.</text>
</comment>
<keyword evidence="4 12" id="KW-0032">Aminotransferase</keyword>
<dbReference type="InterPro" id="IPR015422">
    <property type="entry name" value="PyrdxlP-dep_Trfase_small"/>
</dbReference>
<dbReference type="AlphaFoldDB" id="E5ANP6"/>
<evidence type="ECO:0000256" key="2">
    <source>
        <dbReference type="ARBA" id="ARBA00005099"/>
    </source>
</evidence>
<evidence type="ECO:0000259" key="14">
    <source>
        <dbReference type="Pfam" id="PF00266"/>
    </source>
</evidence>
<evidence type="ECO:0000256" key="6">
    <source>
        <dbReference type="ARBA" id="ARBA00022679"/>
    </source>
</evidence>
<keyword evidence="7 12" id="KW-0663">Pyridoxal phosphate</keyword>
<keyword evidence="5 12" id="KW-0028">Amino-acid biosynthesis</keyword>
<feature type="binding site" evidence="12">
    <location>
        <position position="223"/>
    </location>
    <ligand>
        <name>pyridoxal 5'-phosphate</name>
        <dbReference type="ChEBI" id="CHEBI:597326"/>
    </ligand>
</feature>
<feature type="binding site" evidence="12">
    <location>
        <position position="69"/>
    </location>
    <ligand>
        <name>L-glutamate</name>
        <dbReference type="ChEBI" id="CHEBI:29985"/>
    </ligand>
</feature>
<evidence type="ECO:0000256" key="3">
    <source>
        <dbReference type="ARBA" id="ARBA00006904"/>
    </source>
</evidence>
<dbReference type="EMBL" id="FR687359">
    <property type="protein sequence ID" value="CBW74228.1"/>
    <property type="molecule type" value="Genomic_DNA"/>
</dbReference>
<dbReference type="PROSITE" id="PS00595">
    <property type="entry name" value="AA_TRANSFER_CLASS_5"/>
    <property type="match status" value="1"/>
</dbReference>
<accession>E5ANP6</accession>
<dbReference type="EC" id="2.6.1.52" evidence="12"/>
<evidence type="ECO:0000256" key="7">
    <source>
        <dbReference type="ARBA" id="ARBA00022898"/>
    </source>
</evidence>
<dbReference type="NCBIfam" id="NF003764">
    <property type="entry name" value="PRK05355.1"/>
    <property type="match status" value="1"/>
</dbReference>
<keyword evidence="12" id="KW-0963">Cytoplasm</keyword>
<dbReference type="GO" id="GO:0006564">
    <property type="term" value="P:L-serine biosynthetic process"/>
    <property type="evidence" value="ECO:0007669"/>
    <property type="project" value="UniProtKB-UniRule"/>
</dbReference>
<dbReference type="GO" id="GO:0008615">
    <property type="term" value="P:pyridoxine biosynthetic process"/>
    <property type="evidence" value="ECO:0007669"/>
    <property type="project" value="UniProtKB-UniRule"/>
</dbReference>
<dbReference type="GO" id="GO:0030170">
    <property type="term" value="F:pyridoxal phosphate binding"/>
    <property type="evidence" value="ECO:0007669"/>
    <property type="project" value="UniProtKB-UniRule"/>
</dbReference>
<dbReference type="FunFam" id="3.90.1150.10:FF:000006">
    <property type="entry name" value="Phosphoserine aminotransferase"/>
    <property type="match status" value="1"/>
</dbReference>